<name>A0A0L0F5I1_9EUKA</name>
<feature type="domain" description="THIF-type NAD/FAD binding fold" evidence="1">
    <location>
        <begin position="1"/>
        <end position="45"/>
    </location>
</feature>
<dbReference type="RefSeq" id="XP_014145771.1">
    <property type="nucleotide sequence ID" value="XM_014290296.1"/>
</dbReference>
<organism evidence="2 3">
    <name type="scientific">Sphaeroforma arctica JP610</name>
    <dbReference type="NCBI Taxonomy" id="667725"/>
    <lineage>
        <taxon>Eukaryota</taxon>
        <taxon>Ichthyosporea</taxon>
        <taxon>Ichthyophonida</taxon>
        <taxon>Sphaeroforma</taxon>
    </lineage>
</organism>
<dbReference type="InterPro" id="IPR000594">
    <property type="entry name" value="ThiF_NAD_FAD-bd"/>
</dbReference>
<evidence type="ECO:0000313" key="2">
    <source>
        <dbReference type="EMBL" id="KNC71869.1"/>
    </source>
</evidence>
<evidence type="ECO:0000259" key="1">
    <source>
        <dbReference type="Pfam" id="PF00899"/>
    </source>
</evidence>
<sequence>SHCATSLVRSGVGKIRLIDFDQVSVSSLNRHAVARQRDVGLSKVQDIV</sequence>
<dbReference type="InterPro" id="IPR045886">
    <property type="entry name" value="ThiF/MoeB/HesA"/>
</dbReference>
<dbReference type="InterPro" id="IPR035985">
    <property type="entry name" value="Ubiquitin-activating_enz"/>
</dbReference>
<dbReference type="Proteomes" id="UP000054560">
    <property type="component" value="Unassembled WGS sequence"/>
</dbReference>
<dbReference type="OrthoDB" id="3267168at2759"/>
<feature type="non-terminal residue" evidence="2">
    <location>
        <position position="1"/>
    </location>
</feature>
<dbReference type="PANTHER" id="PTHR43267">
    <property type="entry name" value="TRNA THREONYLCARBAMOYLADENOSINE DEHYDRATASE"/>
    <property type="match status" value="1"/>
</dbReference>
<dbReference type="GO" id="GO:0061504">
    <property type="term" value="P:cyclic threonylcarbamoyladenosine biosynthetic process"/>
    <property type="evidence" value="ECO:0007669"/>
    <property type="project" value="TreeGrafter"/>
</dbReference>
<keyword evidence="3" id="KW-1185">Reference proteome</keyword>
<gene>
    <name evidence="2" type="ORF">SARC_15586</name>
</gene>
<dbReference type="SUPFAM" id="SSF69572">
    <property type="entry name" value="Activating enzymes of the ubiquitin-like proteins"/>
    <property type="match status" value="1"/>
</dbReference>
<dbReference type="GO" id="GO:0008641">
    <property type="term" value="F:ubiquitin-like modifier activating enzyme activity"/>
    <property type="evidence" value="ECO:0007669"/>
    <property type="project" value="InterPro"/>
</dbReference>
<proteinExistence type="predicted"/>
<dbReference type="AlphaFoldDB" id="A0A0L0F5I1"/>
<dbReference type="EMBL" id="KQ247975">
    <property type="protein sequence ID" value="KNC71869.1"/>
    <property type="molecule type" value="Genomic_DNA"/>
</dbReference>
<dbReference type="STRING" id="667725.A0A0L0F5I1"/>
<reference evidence="2 3" key="1">
    <citation type="submission" date="2011-02" db="EMBL/GenBank/DDBJ databases">
        <title>The Genome Sequence of Sphaeroforma arctica JP610.</title>
        <authorList>
            <consortium name="The Broad Institute Genome Sequencing Platform"/>
            <person name="Russ C."/>
            <person name="Cuomo C."/>
            <person name="Young S.K."/>
            <person name="Zeng Q."/>
            <person name="Gargeya S."/>
            <person name="Alvarado L."/>
            <person name="Berlin A."/>
            <person name="Chapman S.B."/>
            <person name="Chen Z."/>
            <person name="Freedman E."/>
            <person name="Gellesch M."/>
            <person name="Goldberg J."/>
            <person name="Griggs A."/>
            <person name="Gujja S."/>
            <person name="Heilman E."/>
            <person name="Heiman D."/>
            <person name="Howarth C."/>
            <person name="Mehta T."/>
            <person name="Neiman D."/>
            <person name="Pearson M."/>
            <person name="Roberts A."/>
            <person name="Saif S."/>
            <person name="Shea T."/>
            <person name="Shenoy N."/>
            <person name="Sisk P."/>
            <person name="Stolte C."/>
            <person name="Sykes S."/>
            <person name="White J."/>
            <person name="Yandava C."/>
            <person name="Burger G."/>
            <person name="Gray M.W."/>
            <person name="Holland P.W.H."/>
            <person name="King N."/>
            <person name="Lang F.B.F."/>
            <person name="Roger A.J."/>
            <person name="Ruiz-Trillo I."/>
            <person name="Haas B."/>
            <person name="Nusbaum C."/>
            <person name="Birren B."/>
        </authorList>
    </citation>
    <scope>NUCLEOTIDE SEQUENCE [LARGE SCALE GENOMIC DNA]</scope>
    <source>
        <strain evidence="2 3">JP610</strain>
    </source>
</reference>
<dbReference type="PANTHER" id="PTHR43267:SF2">
    <property type="entry name" value="TRNA THREONYLCARBAMOYLADENOSINE DEHYDRATASE 1-RELATED"/>
    <property type="match status" value="1"/>
</dbReference>
<protein>
    <recommendedName>
        <fullName evidence="1">THIF-type NAD/FAD binding fold domain-containing protein</fullName>
    </recommendedName>
</protein>
<dbReference type="Pfam" id="PF00899">
    <property type="entry name" value="ThiF"/>
    <property type="match status" value="1"/>
</dbReference>
<accession>A0A0L0F5I1</accession>
<dbReference type="GeneID" id="25916090"/>
<dbReference type="eggNOG" id="KOG2018">
    <property type="taxonomic scope" value="Eukaryota"/>
</dbReference>
<dbReference type="Gene3D" id="3.40.50.720">
    <property type="entry name" value="NAD(P)-binding Rossmann-like Domain"/>
    <property type="match status" value="1"/>
</dbReference>
<evidence type="ECO:0000313" key="3">
    <source>
        <dbReference type="Proteomes" id="UP000054560"/>
    </source>
</evidence>
<dbReference type="GO" id="GO:0061503">
    <property type="term" value="F:tRNA threonylcarbamoyladenosine dehydratase"/>
    <property type="evidence" value="ECO:0007669"/>
    <property type="project" value="TreeGrafter"/>
</dbReference>